<evidence type="ECO:0000313" key="2">
    <source>
        <dbReference type="Proteomes" id="UP000245466"/>
    </source>
</evidence>
<organism evidence="1 2">
    <name type="scientific">Pontibacter virosus</name>
    <dbReference type="NCBI Taxonomy" id="1765052"/>
    <lineage>
        <taxon>Bacteria</taxon>
        <taxon>Pseudomonadati</taxon>
        <taxon>Bacteroidota</taxon>
        <taxon>Cytophagia</taxon>
        <taxon>Cytophagales</taxon>
        <taxon>Hymenobacteraceae</taxon>
        <taxon>Pontibacter</taxon>
    </lineage>
</organism>
<dbReference type="OrthoDB" id="980645at2"/>
<name>A0A2U1AST3_9BACT</name>
<sequence length="124" mass="14090">MRRLAVIFCVLCVLVQPLSKQGVLMIYQLNKAYIASELCENRFIPGSDCQGKCHLRKELQKDTEREKQAPRQQQSTIDMIAFQTARLPLAPAIVQKENNNRCLYLTGAYASPDFAIFHPPSFMA</sequence>
<comment type="caution">
    <text evidence="1">The sequence shown here is derived from an EMBL/GenBank/DDBJ whole genome shotgun (WGS) entry which is preliminary data.</text>
</comment>
<evidence type="ECO:0000313" key="1">
    <source>
        <dbReference type="EMBL" id="PVY39462.1"/>
    </source>
</evidence>
<dbReference type="AlphaFoldDB" id="A0A2U1AST3"/>
<gene>
    <name evidence="1" type="ORF">C8E01_11169</name>
</gene>
<dbReference type="Proteomes" id="UP000245466">
    <property type="component" value="Unassembled WGS sequence"/>
</dbReference>
<reference evidence="1 2" key="1">
    <citation type="submission" date="2018-04" db="EMBL/GenBank/DDBJ databases">
        <title>Genomic Encyclopedia of Type Strains, Phase IV (KMG-IV): sequencing the most valuable type-strain genomes for metagenomic binning, comparative biology and taxonomic classification.</title>
        <authorList>
            <person name="Goeker M."/>
        </authorList>
    </citation>
    <scope>NUCLEOTIDE SEQUENCE [LARGE SCALE GENOMIC DNA]</scope>
    <source>
        <strain evidence="1 2">DSM 100231</strain>
    </source>
</reference>
<proteinExistence type="predicted"/>
<accession>A0A2U1AST3</accession>
<dbReference type="EMBL" id="QEKI01000011">
    <property type="protein sequence ID" value="PVY39462.1"/>
    <property type="molecule type" value="Genomic_DNA"/>
</dbReference>
<keyword evidence="2" id="KW-1185">Reference proteome</keyword>
<dbReference type="RefSeq" id="WP_116544335.1">
    <property type="nucleotide sequence ID" value="NZ_QEKI01000011.1"/>
</dbReference>
<protein>
    <submittedName>
        <fullName evidence="1">Uncharacterized protein</fullName>
    </submittedName>
</protein>